<organism evidence="2 3">
    <name type="scientific">Dacryopinax primogenitus (strain DJM 731)</name>
    <name type="common">Brown rot fungus</name>
    <dbReference type="NCBI Taxonomy" id="1858805"/>
    <lineage>
        <taxon>Eukaryota</taxon>
        <taxon>Fungi</taxon>
        <taxon>Dikarya</taxon>
        <taxon>Basidiomycota</taxon>
        <taxon>Agaricomycotina</taxon>
        <taxon>Dacrymycetes</taxon>
        <taxon>Dacrymycetales</taxon>
        <taxon>Dacrymycetaceae</taxon>
        <taxon>Dacryopinax</taxon>
    </lineage>
</organism>
<gene>
    <name evidence="2" type="ORF">DACRYDRAFT_54496</name>
</gene>
<keyword evidence="3" id="KW-1185">Reference proteome</keyword>
<dbReference type="HOGENOM" id="CLU_2996466_0_0_1"/>
<evidence type="ECO:0000313" key="3">
    <source>
        <dbReference type="Proteomes" id="UP000030653"/>
    </source>
</evidence>
<dbReference type="RefSeq" id="XP_040627307.1">
    <property type="nucleotide sequence ID" value="XM_040775263.1"/>
</dbReference>
<protein>
    <submittedName>
        <fullName evidence="2">Uncharacterized protein</fullName>
    </submittedName>
</protein>
<dbReference type="GeneID" id="63690325"/>
<sequence>LDIHQHLLVELLHTGPLGVIKYIWTMTWKSLMPSVTRHDGMSRSLTGSPMAQAEMQL</sequence>
<dbReference type="Proteomes" id="UP000030653">
    <property type="component" value="Unassembled WGS sequence"/>
</dbReference>
<accession>M5FXB2</accession>
<proteinExistence type="predicted"/>
<dbReference type="AlphaFoldDB" id="M5FXB2"/>
<feature type="region of interest" description="Disordered" evidence="1">
    <location>
        <begin position="37"/>
        <end position="57"/>
    </location>
</feature>
<evidence type="ECO:0000313" key="2">
    <source>
        <dbReference type="EMBL" id="EJU00410.1"/>
    </source>
</evidence>
<evidence type="ECO:0000256" key="1">
    <source>
        <dbReference type="SAM" id="MobiDB-lite"/>
    </source>
</evidence>
<name>M5FXB2_DACPD</name>
<feature type="non-terminal residue" evidence="2">
    <location>
        <position position="1"/>
    </location>
</feature>
<dbReference type="EMBL" id="JH795867">
    <property type="protein sequence ID" value="EJU00410.1"/>
    <property type="molecule type" value="Genomic_DNA"/>
</dbReference>
<reference evidence="2 3" key="1">
    <citation type="journal article" date="2012" name="Science">
        <title>The Paleozoic origin of enzymatic lignin decomposition reconstructed from 31 fungal genomes.</title>
        <authorList>
            <person name="Floudas D."/>
            <person name="Binder M."/>
            <person name="Riley R."/>
            <person name="Barry K."/>
            <person name="Blanchette R.A."/>
            <person name="Henrissat B."/>
            <person name="Martinez A.T."/>
            <person name="Otillar R."/>
            <person name="Spatafora J.W."/>
            <person name="Yadav J.S."/>
            <person name="Aerts A."/>
            <person name="Benoit I."/>
            <person name="Boyd A."/>
            <person name="Carlson A."/>
            <person name="Copeland A."/>
            <person name="Coutinho P.M."/>
            <person name="de Vries R.P."/>
            <person name="Ferreira P."/>
            <person name="Findley K."/>
            <person name="Foster B."/>
            <person name="Gaskell J."/>
            <person name="Glotzer D."/>
            <person name="Gorecki P."/>
            <person name="Heitman J."/>
            <person name="Hesse C."/>
            <person name="Hori C."/>
            <person name="Igarashi K."/>
            <person name="Jurgens J.A."/>
            <person name="Kallen N."/>
            <person name="Kersten P."/>
            <person name="Kohler A."/>
            <person name="Kuees U."/>
            <person name="Kumar T.K.A."/>
            <person name="Kuo A."/>
            <person name="LaButti K."/>
            <person name="Larrondo L.F."/>
            <person name="Lindquist E."/>
            <person name="Ling A."/>
            <person name="Lombard V."/>
            <person name="Lucas S."/>
            <person name="Lundell T."/>
            <person name="Martin R."/>
            <person name="McLaughlin D.J."/>
            <person name="Morgenstern I."/>
            <person name="Morin E."/>
            <person name="Murat C."/>
            <person name="Nagy L.G."/>
            <person name="Nolan M."/>
            <person name="Ohm R.A."/>
            <person name="Patyshakuliyeva A."/>
            <person name="Rokas A."/>
            <person name="Ruiz-Duenas F.J."/>
            <person name="Sabat G."/>
            <person name="Salamov A."/>
            <person name="Samejima M."/>
            <person name="Schmutz J."/>
            <person name="Slot J.C."/>
            <person name="St John F."/>
            <person name="Stenlid J."/>
            <person name="Sun H."/>
            <person name="Sun S."/>
            <person name="Syed K."/>
            <person name="Tsang A."/>
            <person name="Wiebenga A."/>
            <person name="Young D."/>
            <person name="Pisabarro A."/>
            <person name="Eastwood D.C."/>
            <person name="Martin F."/>
            <person name="Cullen D."/>
            <person name="Grigoriev I.V."/>
            <person name="Hibbett D.S."/>
        </authorList>
    </citation>
    <scope>NUCLEOTIDE SEQUENCE [LARGE SCALE GENOMIC DNA]</scope>
    <source>
        <strain evidence="2 3">DJM-731 SS1</strain>
    </source>
</reference>